<evidence type="ECO:0000256" key="5">
    <source>
        <dbReference type="HAMAP-Rule" id="MF_00527"/>
    </source>
</evidence>
<organism evidence="6 7">
    <name type="scientific">Phycicoccus endophyticus</name>
    <dbReference type="NCBI Taxonomy" id="1690220"/>
    <lineage>
        <taxon>Bacteria</taxon>
        <taxon>Bacillati</taxon>
        <taxon>Actinomycetota</taxon>
        <taxon>Actinomycetes</taxon>
        <taxon>Micrococcales</taxon>
        <taxon>Intrasporangiaceae</taxon>
        <taxon>Phycicoccus</taxon>
    </lineage>
</organism>
<keyword evidence="7" id="KW-1185">Reference proteome</keyword>
<keyword evidence="2 5" id="KW-0227">DNA damage</keyword>
<proteinExistence type="inferred from homology"/>
<dbReference type="EC" id="3.2.2.-" evidence="5"/>
<comment type="similarity">
    <text evidence="1 5">Belongs to the DNA glycosylase MPG family.</text>
</comment>
<protein>
    <recommendedName>
        <fullName evidence="5">Putative 3-methyladenine DNA glycosylase</fullName>
        <ecNumber evidence="5">3.2.2.-</ecNumber>
    </recommendedName>
</protein>
<dbReference type="Pfam" id="PF02245">
    <property type="entry name" value="Pur_DNA_glyco"/>
    <property type="match status" value="1"/>
</dbReference>
<dbReference type="InterPro" id="IPR011034">
    <property type="entry name" value="Formyl_transferase-like_C_sf"/>
</dbReference>
<dbReference type="NCBIfam" id="TIGR00567">
    <property type="entry name" value="3mg"/>
    <property type="match status" value="1"/>
</dbReference>
<evidence type="ECO:0000256" key="2">
    <source>
        <dbReference type="ARBA" id="ARBA00022763"/>
    </source>
</evidence>
<dbReference type="HAMAP" id="MF_00527">
    <property type="entry name" value="3MGH"/>
    <property type="match status" value="1"/>
</dbReference>
<gene>
    <name evidence="6" type="ORF">H9L10_04945</name>
</gene>
<dbReference type="GO" id="GO:0006284">
    <property type="term" value="P:base-excision repair"/>
    <property type="evidence" value="ECO:0007669"/>
    <property type="project" value="InterPro"/>
</dbReference>
<dbReference type="GO" id="GO:0003677">
    <property type="term" value="F:DNA binding"/>
    <property type="evidence" value="ECO:0007669"/>
    <property type="project" value="InterPro"/>
</dbReference>
<dbReference type="InterPro" id="IPR003180">
    <property type="entry name" value="MPG"/>
</dbReference>
<dbReference type="Proteomes" id="UP000515976">
    <property type="component" value="Chromosome"/>
</dbReference>
<accession>A0A7G9R450</accession>
<dbReference type="NCBIfam" id="NF002003">
    <property type="entry name" value="PRK00802.1-3"/>
    <property type="match status" value="1"/>
</dbReference>
<evidence type="ECO:0000256" key="3">
    <source>
        <dbReference type="ARBA" id="ARBA00022801"/>
    </source>
</evidence>
<dbReference type="InterPro" id="IPR036995">
    <property type="entry name" value="MPG_sf"/>
</dbReference>
<evidence type="ECO:0000313" key="7">
    <source>
        <dbReference type="Proteomes" id="UP000515976"/>
    </source>
</evidence>
<dbReference type="PANTHER" id="PTHR10429:SF0">
    <property type="entry name" value="DNA-3-METHYLADENINE GLYCOSYLASE"/>
    <property type="match status" value="1"/>
</dbReference>
<keyword evidence="4 5" id="KW-0234">DNA repair</keyword>
<dbReference type="KEGG" id="pei:H9L10_04945"/>
<dbReference type="RefSeq" id="WP_166097965.1">
    <property type="nucleotide sequence ID" value="NZ_BMMY01000001.1"/>
</dbReference>
<keyword evidence="3 5" id="KW-0378">Hydrolase</keyword>
<dbReference type="Gene3D" id="3.10.300.10">
    <property type="entry name" value="Methylpurine-DNA glycosylase (MPG)"/>
    <property type="match status" value="1"/>
</dbReference>
<dbReference type="EMBL" id="CP060712">
    <property type="protein sequence ID" value="QNN50375.1"/>
    <property type="molecule type" value="Genomic_DNA"/>
</dbReference>
<evidence type="ECO:0000256" key="4">
    <source>
        <dbReference type="ARBA" id="ARBA00023204"/>
    </source>
</evidence>
<reference evidence="6 7" key="1">
    <citation type="submission" date="2020-08" db="EMBL/GenBank/DDBJ databases">
        <title>Genome sequence of Phycicoccus endophyticus JCM 31784T.</title>
        <authorList>
            <person name="Hyun D.-W."/>
            <person name="Bae J.-W."/>
        </authorList>
    </citation>
    <scope>NUCLEOTIDE SEQUENCE [LARGE SCALE GENOMIC DNA]</scope>
    <source>
        <strain evidence="6 7">JCM 31784</strain>
    </source>
</reference>
<dbReference type="SUPFAM" id="SSF50486">
    <property type="entry name" value="FMT C-terminal domain-like"/>
    <property type="match status" value="1"/>
</dbReference>
<dbReference type="GO" id="GO:0003905">
    <property type="term" value="F:alkylbase DNA N-glycosylase activity"/>
    <property type="evidence" value="ECO:0007669"/>
    <property type="project" value="InterPro"/>
</dbReference>
<name>A0A7G9R450_9MICO</name>
<dbReference type="AlphaFoldDB" id="A0A7G9R450"/>
<sequence length="205" mass="22109">MQPIRRTECGVALFDLLAGRPEDVAPRLLGATVRHVTDEGPVSLVLTETEAYGGEADPASHAWRGRRPRNLSMYMPAGHAYIYQTRHHLALNVVTGPQDEASAVLLRAGRVTEGESLARASRGPQIAAQRLARGPANLARSLSLTLDLDGLDLMGEGPLTLTLGDQVARIDVGPRVGVTRAQDVQWRFSVPGDSTVSAYRRASLR</sequence>
<keyword evidence="6" id="KW-0326">Glycosidase</keyword>
<evidence type="ECO:0000256" key="1">
    <source>
        <dbReference type="ARBA" id="ARBA00009232"/>
    </source>
</evidence>
<dbReference type="PANTHER" id="PTHR10429">
    <property type="entry name" value="DNA-3-METHYLADENINE GLYCOSYLASE"/>
    <property type="match status" value="1"/>
</dbReference>
<evidence type="ECO:0000313" key="6">
    <source>
        <dbReference type="EMBL" id="QNN50375.1"/>
    </source>
</evidence>